<dbReference type="CDD" id="cd05403">
    <property type="entry name" value="NT_KNTase_like"/>
    <property type="match status" value="1"/>
</dbReference>
<dbReference type="SUPFAM" id="SSF81301">
    <property type="entry name" value="Nucleotidyltransferase"/>
    <property type="match status" value="1"/>
</dbReference>
<dbReference type="Proteomes" id="UP000830729">
    <property type="component" value="Plasmid unnamed2"/>
</dbReference>
<dbReference type="InterPro" id="IPR036390">
    <property type="entry name" value="WH_DNA-bd_sf"/>
</dbReference>
<dbReference type="Gene3D" id="1.10.10.10">
    <property type="entry name" value="Winged helix-like DNA-binding domain superfamily/Winged helix DNA-binding domain"/>
    <property type="match status" value="1"/>
</dbReference>
<gene>
    <name evidence="2" type="ORF">M0R89_21200</name>
</gene>
<dbReference type="GeneID" id="72187773"/>
<dbReference type="EMBL" id="CP096661">
    <property type="protein sequence ID" value="UPV76714.1"/>
    <property type="molecule type" value="Genomic_DNA"/>
</dbReference>
<dbReference type="Gene3D" id="3.30.460.10">
    <property type="entry name" value="Beta Polymerase, domain 2"/>
    <property type="match status" value="1"/>
</dbReference>
<dbReference type="RefSeq" id="WP_248652747.1">
    <property type="nucleotide sequence ID" value="NZ_CP096661.1"/>
</dbReference>
<evidence type="ECO:0000259" key="1">
    <source>
        <dbReference type="Pfam" id="PF18765"/>
    </source>
</evidence>
<sequence length="230" mass="25987">MKENANMDSGGGSTIRLDIPAQDTNLFKSQAVHEILSFLARYHTDEFSITELGDAVDYSQPTISKAVDILAANDLVVTRREGNTKNVHINRGRLSRSDDPFLQIPQPEFHKPVRTAVTEILENLDGLVGIVLYGSVARGDADRRSDIDLWALIEEDRMANQRTANRVRQDLEDHEFETGRYTYDIDVESLPAVPNYTDELRDVLSDGLVVHDTEKFETVRKMVFHGDLDE</sequence>
<dbReference type="Pfam" id="PF18765">
    <property type="entry name" value="Polbeta"/>
    <property type="match status" value="1"/>
</dbReference>
<accession>A0A8U0I1Z7</accession>
<evidence type="ECO:0000313" key="2">
    <source>
        <dbReference type="EMBL" id="UPV76714.1"/>
    </source>
</evidence>
<dbReference type="InterPro" id="IPR052548">
    <property type="entry name" value="Type_VII_TA_antitoxin"/>
</dbReference>
<dbReference type="AlphaFoldDB" id="A0A8U0I1Z7"/>
<dbReference type="InterPro" id="IPR041633">
    <property type="entry name" value="Polbeta"/>
</dbReference>
<name>A0A8U0I1Z7_9EURY</name>
<dbReference type="InterPro" id="IPR043519">
    <property type="entry name" value="NT_sf"/>
</dbReference>
<dbReference type="CDD" id="cd00090">
    <property type="entry name" value="HTH_ARSR"/>
    <property type="match status" value="1"/>
</dbReference>
<dbReference type="InterPro" id="IPR011991">
    <property type="entry name" value="ArsR-like_HTH"/>
</dbReference>
<proteinExistence type="predicted"/>
<protein>
    <submittedName>
        <fullName evidence="2">Nucleotidyltransferase domain-containing protein</fullName>
    </submittedName>
</protein>
<feature type="domain" description="Polymerase beta nucleotidyltransferase" evidence="1">
    <location>
        <begin position="117"/>
        <end position="190"/>
    </location>
</feature>
<dbReference type="SUPFAM" id="SSF46785">
    <property type="entry name" value="Winged helix' DNA-binding domain"/>
    <property type="match status" value="1"/>
</dbReference>
<geneLocation type="plasmid" evidence="2 3">
    <name>unnamed2</name>
</geneLocation>
<dbReference type="KEGG" id="halx:M0R89_21200"/>
<dbReference type="PANTHER" id="PTHR33933">
    <property type="entry name" value="NUCLEOTIDYLTRANSFERASE"/>
    <property type="match status" value="1"/>
</dbReference>
<organism evidence="2 3">
    <name type="scientific">Halorussus limi</name>
    <dbReference type="NCBI Taxonomy" id="2938695"/>
    <lineage>
        <taxon>Archaea</taxon>
        <taxon>Methanobacteriati</taxon>
        <taxon>Methanobacteriota</taxon>
        <taxon>Stenosarchaea group</taxon>
        <taxon>Halobacteria</taxon>
        <taxon>Halobacteriales</taxon>
        <taxon>Haladaptataceae</taxon>
        <taxon>Halorussus</taxon>
    </lineage>
</organism>
<keyword evidence="2" id="KW-0614">Plasmid</keyword>
<keyword evidence="3" id="KW-1185">Reference proteome</keyword>
<dbReference type="InterPro" id="IPR036388">
    <property type="entry name" value="WH-like_DNA-bd_sf"/>
</dbReference>
<dbReference type="PANTHER" id="PTHR33933:SF1">
    <property type="entry name" value="PROTEIN ADENYLYLTRANSFERASE MNTA-RELATED"/>
    <property type="match status" value="1"/>
</dbReference>
<reference evidence="2 3" key="1">
    <citation type="submission" date="2022-04" db="EMBL/GenBank/DDBJ databases">
        <title>Diverse halophilic archaea isolated from saline environments.</title>
        <authorList>
            <person name="Cui H.-L."/>
        </authorList>
    </citation>
    <scope>NUCLEOTIDE SEQUENCE [LARGE SCALE GENOMIC DNA]</scope>
    <source>
        <strain evidence="2 3">XZYJT49</strain>
        <plasmid evidence="2 3">unnamed2</plasmid>
    </source>
</reference>
<evidence type="ECO:0000313" key="3">
    <source>
        <dbReference type="Proteomes" id="UP000830729"/>
    </source>
</evidence>